<reference evidence="2 3" key="1">
    <citation type="journal article" date="2006" name="Science">
        <title>The genome of black cottonwood, Populus trichocarpa (Torr. &amp; Gray).</title>
        <authorList>
            <person name="Tuskan G.A."/>
            <person name="Difazio S."/>
            <person name="Jansson S."/>
            <person name="Bohlmann J."/>
            <person name="Grigoriev I."/>
            <person name="Hellsten U."/>
            <person name="Putnam N."/>
            <person name="Ralph S."/>
            <person name="Rombauts S."/>
            <person name="Salamov A."/>
            <person name="Schein J."/>
            <person name="Sterck L."/>
            <person name="Aerts A."/>
            <person name="Bhalerao R.R."/>
            <person name="Bhalerao R.P."/>
            <person name="Blaudez D."/>
            <person name="Boerjan W."/>
            <person name="Brun A."/>
            <person name="Brunner A."/>
            <person name="Busov V."/>
            <person name="Campbell M."/>
            <person name="Carlson J."/>
            <person name="Chalot M."/>
            <person name="Chapman J."/>
            <person name="Chen G.L."/>
            <person name="Cooper D."/>
            <person name="Coutinho P.M."/>
            <person name="Couturier J."/>
            <person name="Covert S."/>
            <person name="Cronk Q."/>
            <person name="Cunningham R."/>
            <person name="Davis J."/>
            <person name="Degroeve S."/>
            <person name="Dejardin A."/>
            <person name="Depamphilis C."/>
            <person name="Detter J."/>
            <person name="Dirks B."/>
            <person name="Dubchak I."/>
            <person name="Duplessis S."/>
            <person name="Ehlting J."/>
            <person name="Ellis B."/>
            <person name="Gendler K."/>
            <person name="Goodstein D."/>
            <person name="Gribskov M."/>
            <person name="Grimwood J."/>
            <person name="Groover A."/>
            <person name="Gunter L."/>
            <person name="Hamberger B."/>
            <person name="Heinze B."/>
            <person name="Helariutta Y."/>
            <person name="Henrissat B."/>
            <person name="Holligan D."/>
            <person name="Holt R."/>
            <person name="Huang W."/>
            <person name="Islam-Faridi N."/>
            <person name="Jones S."/>
            <person name="Jones-Rhoades M."/>
            <person name="Jorgensen R."/>
            <person name="Joshi C."/>
            <person name="Kangasjarvi J."/>
            <person name="Karlsson J."/>
            <person name="Kelleher C."/>
            <person name="Kirkpatrick R."/>
            <person name="Kirst M."/>
            <person name="Kohler A."/>
            <person name="Kalluri U."/>
            <person name="Larimer F."/>
            <person name="Leebens-Mack J."/>
            <person name="Leple J.C."/>
            <person name="Locascio P."/>
            <person name="Lou Y."/>
            <person name="Lucas S."/>
            <person name="Martin F."/>
            <person name="Montanini B."/>
            <person name="Napoli C."/>
            <person name="Nelson D.R."/>
            <person name="Nelson C."/>
            <person name="Nieminen K."/>
            <person name="Nilsson O."/>
            <person name="Pereda V."/>
            <person name="Peter G."/>
            <person name="Philippe R."/>
            <person name="Pilate G."/>
            <person name="Poliakov A."/>
            <person name="Razumovskaya J."/>
            <person name="Richardson P."/>
            <person name="Rinaldi C."/>
            <person name="Ritland K."/>
            <person name="Rouze P."/>
            <person name="Ryaboy D."/>
            <person name="Schmutz J."/>
            <person name="Schrader J."/>
            <person name="Segerman B."/>
            <person name="Shin H."/>
            <person name="Siddiqui A."/>
            <person name="Sterky F."/>
            <person name="Terry A."/>
            <person name="Tsai C.J."/>
            <person name="Uberbacher E."/>
            <person name="Unneberg P."/>
            <person name="Vahala J."/>
            <person name="Wall K."/>
            <person name="Wessler S."/>
            <person name="Yang G."/>
            <person name="Yin T."/>
            <person name="Douglas C."/>
            <person name="Marra M."/>
            <person name="Sandberg G."/>
            <person name="Van de Peer Y."/>
            <person name="Rokhsar D."/>
        </authorList>
    </citation>
    <scope>NUCLEOTIDE SEQUENCE [LARGE SCALE GENOMIC DNA]</scope>
    <source>
        <strain evidence="3">cv. Nisqually</strain>
    </source>
</reference>
<organism evidence="2 3">
    <name type="scientific">Populus trichocarpa</name>
    <name type="common">Western balsam poplar</name>
    <name type="synonym">Populus balsamifera subsp. trichocarpa</name>
    <dbReference type="NCBI Taxonomy" id="3694"/>
    <lineage>
        <taxon>Eukaryota</taxon>
        <taxon>Viridiplantae</taxon>
        <taxon>Streptophyta</taxon>
        <taxon>Embryophyta</taxon>
        <taxon>Tracheophyta</taxon>
        <taxon>Spermatophyta</taxon>
        <taxon>Magnoliopsida</taxon>
        <taxon>eudicotyledons</taxon>
        <taxon>Gunneridae</taxon>
        <taxon>Pentapetalae</taxon>
        <taxon>rosids</taxon>
        <taxon>fabids</taxon>
        <taxon>Malpighiales</taxon>
        <taxon>Salicaceae</taxon>
        <taxon>Saliceae</taxon>
        <taxon>Populus</taxon>
    </lineage>
</organism>
<evidence type="ECO:0000313" key="2">
    <source>
        <dbReference type="EMBL" id="PNT20060.1"/>
    </source>
</evidence>
<sequence>MISSECGEERMQKTGEDALVELSASSAETESRAILSSFELHYSSLSPDKNFSNCKKMTTLGVEFGWEVNKHNLQPSAIDVEAPSMKSDCVTAVDYLTLHATLALPSMYNVSRLNHVWQVGYEVQGTEPKMHPAALQNVDSTETIDLKTGWAQHVGEQERHLRTVHAILNLVGWGTFFPAGYILGTTGWIVDLWLGHAPRYYSFKTHRPFGILIFIPRSQHCKVERENNANDYFFPESRVAIMLLQSSYLHLQQRKVQEPQDWAGNLNDGSGEAILLRLELR</sequence>
<evidence type="ECO:0000259" key="1">
    <source>
        <dbReference type="Pfam" id="PF04526"/>
    </source>
</evidence>
<dbReference type="Pfam" id="PF04526">
    <property type="entry name" value="DUF568"/>
    <property type="match status" value="1"/>
</dbReference>
<protein>
    <recommendedName>
        <fullName evidence="1">AIR12 DOMON domain-containing protein</fullName>
    </recommendedName>
</protein>
<dbReference type="InterPro" id="IPR045265">
    <property type="entry name" value="AIR12_DOMON"/>
</dbReference>
<dbReference type="InParanoid" id="A0A2K1Z461"/>
<proteinExistence type="predicted"/>
<dbReference type="AlphaFoldDB" id="A0A2K1Z461"/>
<keyword evidence="3" id="KW-1185">Reference proteome</keyword>
<dbReference type="STRING" id="3694.A0A2K1Z461"/>
<gene>
    <name evidence="2" type="ORF">POPTR_009G070500</name>
</gene>
<dbReference type="PANTHER" id="PTHR23130">
    <property type="entry name" value="CYTOCHROME B561 AND DOMON DOMAIN-CONTAINING PROTEIN"/>
    <property type="match status" value="1"/>
</dbReference>
<dbReference type="Proteomes" id="UP000006729">
    <property type="component" value="Chromosome 9"/>
</dbReference>
<dbReference type="EMBL" id="CM009298">
    <property type="protein sequence ID" value="PNT20060.1"/>
    <property type="molecule type" value="Genomic_DNA"/>
</dbReference>
<dbReference type="PANTHER" id="PTHR23130:SF175">
    <property type="entry name" value="CYTOCHROME B561 AND DOMON DOMAIN-CONTAINING PROTEIN"/>
    <property type="match status" value="1"/>
</dbReference>
<evidence type="ECO:0000313" key="3">
    <source>
        <dbReference type="Proteomes" id="UP000006729"/>
    </source>
</evidence>
<feature type="domain" description="AIR12 DOMON" evidence="1">
    <location>
        <begin position="68"/>
        <end position="146"/>
    </location>
</feature>
<name>A0A2K1Z461_POPTR</name>
<accession>A0A2K1Z461</accession>